<accession>A0A0M3QTT8</accession>
<evidence type="ECO:0000313" key="3">
    <source>
        <dbReference type="EMBL" id="ALC39459.1"/>
    </source>
</evidence>
<dbReference type="InterPro" id="IPR052775">
    <property type="entry name" value="IUN_hydrolase"/>
</dbReference>
<proteinExistence type="inferred from homology"/>
<dbReference type="STRING" id="30019.A0A0M3QTT8"/>
<dbReference type="SUPFAM" id="SSF53590">
    <property type="entry name" value="Nucleoside hydrolase"/>
    <property type="match status" value="2"/>
</dbReference>
<feature type="domain" description="Inosine/uridine-preferring nucleoside hydrolase" evidence="2">
    <location>
        <begin position="359"/>
        <end position="678"/>
    </location>
</feature>
<dbReference type="PANTHER" id="PTHR46190:SF1">
    <property type="entry name" value="SI:CH211-201H21.5"/>
    <property type="match status" value="1"/>
</dbReference>
<dbReference type="Proteomes" id="UP000494163">
    <property type="component" value="Chromosome 2L"/>
</dbReference>
<sequence>MIGSAMENTERHVVFDCDVGNDDAWALQLLLRAEEYVQSIKGKIPEAVAPQRFKVVAITCVRGNSDVDNTTLNALRVLTTLKRLDIPLFKGCRDAIIPPNWKPYWDFHGKDGLGDAGDYPEVNESLIPEEHAVNAMYRLACQHGKLDFILLGPMTNFAMCINLYGDAFLDKVGDVYMMGGNIYGKGNVTKSAEYNFMMDPEAAYIVFEKLRKPALLLPWEPCIDADLDLAIDWRFNVLGAVETDFIKFMNHCERKIFKDFQKWLTCDALLVAAFLFPSVVIAEQREYHATVETYGLNTRGQVVLDHMKGEVVDALHGKAANVRIIYSLNPKHWRTIYGWAEESKHLLFSTRMEKKERFVVFDCDIGNDDAWALQMLLRAEDYVQSLKDKTPVAGAPHCFKLVGVTCVRGNASVDNTTRNALRVLKTMNRLDVPVFKGCGDAFVPPNWKPSWDFHGIDGLFDVGDYPEVDERELLTQEHAVNAMYRLAIQYQKLDFILVGPLTNFALCINLYGDDFLKKVGNVYVMGGNIYGKGNVTKSGEFNFMMDPEAACVVFERLKKPLLLLPWEPCIDTNMDLPLSWRFDVLGAVPTEFMKLMNRVERKVFKDFVKWLTCDAVLVAAYLFPNLVIEEVKEYYATIELSGTNTRGQLVLDHMKGEVVDSLHGKEANARIIYRLNPKHWRTIFGWTGGLIKDVTIEQLWKAADN</sequence>
<dbReference type="InterPro" id="IPR036452">
    <property type="entry name" value="Ribo_hydro-like"/>
</dbReference>
<name>A0A0M3QTT8_DROBS</name>
<protein>
    <submittedName>
        <fullName evidence="3">CG5418</fullName>
    </submittedName>
</protein>
<organism evidence="3 4">
    <name type="scientific">Drosophila busckii</name>
    <name type="common">Fruit fly</name>
    <dbReference type="NCBI Taxonomy" id="30019"/>
    <lineage>
        <taxon>Eukaryota</taxon>
        <taxon>Metazoa</taxon>
        <taxon>Ecdysozoa</taxon>
        <taxon>Arthropoda</taxon>
        <taxon>Hexapoda</taxon>
        <taxon>Insecta</taxon>
        <taxon>Pterygota</taxon>
        <taxon>Neoptera</taxon>
        <taxon>Endopterygota</taxon>
        <taxon>Diptera</taxon>
        <taxon>Brachycera</taxon>
        <taxon>Muscomorpha</taxon>
        <taxon>Ephydroidea</taxon>
        <taxon>Drosophilidae</taxon>
        <taxon>Drosophila</taxon>
    </lineage>
</organism>
<dbReference type="OMA" id="EMDWRIN"/>
<feature type="domain" description="Inosine/uridine-preferring nucleoside hydrolase" evidence="2">
    <location>
        <begin position="13"/>
        <end position="331"/>
    </location>
</feature>
<dbReference type="EMBL" id="CP012523">
    <property type="protein sequence ID" value="ALC39459.1"/>
    <property type="molecule type" value="Genomic_DNA"/>
</dbReference>
<dbReference type="Gene3D" id="3.90.245.10">
    <property type="entry name" value="Ribonucleoside hydrolase-like"/>
    <property type="match status" value="2"/>
</dbReference>
<reference evidence="3 4" key="1">
    <citation type="submission" date="2015-08" db="EMBL/GenBank/DDBJ databases">
        <title>Ancestral chromatin configuration constrains chromatin evolution on differentiating sex chromosomes in Drosophila.</title>
        <authorList>
            <person name="Zhou Q."/>
            <person name="Bachtrog D."/>
        </authorList>
    </citation>
    <scope>NUCLEOTIDE SEQUENCE [LARGE SCALE GENOMIC DNA]</scope>
    <source>
        <tissue evidence="3">Whole larvae</tissue>
    </source>
</reference>
<comment type="similarity">
    <text evidence="1">Belongs to the IUNH family.</text>
</comment>
<dbReference type="InterPro" id="IPR001910">
    <property type="entry name" value="Inosine/uridine_hydrolase_dom"/>
</dbReference>
<gene>
    <name evidence="3" type="ORF">Dbus_chr2Lg1544</name>
</gene>
<dbReference type="PANTHER" id="PTHR46190">
    <property type="entry name" value="SI:CH211-201H21.5-RELATED"/>
    <property type="match status" value="1"/>
</dbReference>
<dbReference type="SMR" id="A0A0M3QTT8"/>
<dbReference type="OrthoDB" id="432381at2759"/>
<evidence type="ECO:0000259" key="2">
    <source>
        <dbReference type="Pfam" id="PF01156"/>
    </source>
</evidence>
<dbReference type="CDD" id="cd02649">
    <property type="entry name" value="nuc_hydro_CeIAG"/>
    <property type="match status" value="1"/>
</dbReference>
<dbReference type="GO" id="GO:0016799">
    <property type="term" value="F:hydrolase activity, hydrolyzing N-glycosyl compounds"/>
    <property type="evidence" value="ECO:0007669"/>
    <property type="project" value="InterPro"/>
</dbReference>
<dbReference type="Pfam" id="PF01156">
    <property type="entry name" value="IU_nuc_hydro"/>
    <property type="match status" value="2"/>
</dbReference>
<evidence type="ECO:0000256" key="1">
    <source>
        <dbReference type="ARBA" id="ARBA00009176"/>
    </source>
</evidence>
<dbReference type="AlphaFoldDB" id="A0A0M3QTT8"/>
<keyword evidence="4" id="KW-1185">Reference proteome</keyword>
<evidence type="ECO:0000313" key="4">
    <source>
        <dbReference type="Proteomes" id="UP000494163"/>
    </source>
</evidence>